<dbReference type="Pfam" id="PF04055">
    <property type="entry name" value="Radical_SAM"/>
    <property type="match status" value="1"/>
</dbReference>
<feature type="binding site" evidence="13">
    <location>
        <position position="73"/>
    </location>
    <ligand>
        <name>[4Fe-4S] cluster</name>
        <dbReference type="ChEBI" id="CHEBI:49883"/>
        <note>4Fe-4S-S-AdoMet</note>
    </ligand>
</feature>
<evidence type="ECO:0000256" key="2">
    <source>
        <dbReference type="ARBA" id="ARBA00010765"/>
    </source>
</evidence>
<dbReference type="PROSITE" id="PS51918">
    <property type="entry name" value="RADICAL_SAM"/>
    <property type="match status" value="1"/>
</dbReference>
<proteinExistence type="inferred from homology"/>
<evidence type="ECO:0000313" key="16">
    <source>
        <dbReference type="Proteomes" id="UP001228690"/>
    </source>
</evidence>
<dbReference type="InterPro" id="IPR024177">
    <property type="entry name" value="Biotin_synthase"/>
</dbReference>
<evidence type="ECO:0000256" key="12">
    <source>
        <dbReference type="ARBA" id="ARBA00051157"/>
    </source>
</evidence>
<dbReference type="SMART" id="SM00729">
    <property type="entry name" value="Elp3"/>
    <property type="match status" value="1"/>
</dbReference>
<feature type="binding site" evidence="13">
    <location>
        <position position="113"/>
    </location>
    <ligand>
        <name>[2Fe-2S] cluster</name>
        <dbReference type="ChEBI" id="CHEBI:190135"/>
    </ligand>
</feature>
<dbReference type="InterPro" id="IPR006638">
    <property type="entry name" value="Elp3/MiaA/NifB-like_rSAM"/>
</dbReference>
<evidence type="ECO:0000256" key="13">
    <source>
        <dbReference type="HAMAP-Rule" id="MF_01694"/>
    </source>
</evidence>
<dbReference type="HAMAP" id="MF_01694">
    <property type="entry name" value="BioB"/>
    <property type="match status" value="1"/>
</dbReference>
<evidence type="ECO:0000256" key="4">
    <source>
        <dbReference type="ARBA" id="ARBA00022485"/>
    </source>
</evidence>
<keyword evidence="6 13" id="KW-0949">S-adenosyl-L-methionine</keyword>
<evidence type="ECO:0000256" key="9">
    <source>
        <dbReference type="ARBA" id="ARBA00022756"/>
    </source>
</evidence>
<keyword evidence="10 13" id="KW-0408">Iron</keyword>
<dbReference type="InterPro" id="IPR013785">
    <property type="entry name" value="Aldolase_TIM"/>
</dbReference>
<comment type="cofactor">
    <cofactor evidence="13">
        <name>[4Fe-4S] cluster</name>
        <dbReference type="ChEBI" id="CHEBI:49883"/>
    </cofactor>
    <text evidence="13">Binds 1 [4Fe-4S] cluster. The cluster is coordinated with 3 cysteines and an exchangeable S-adenosyl-L-methionine.</text>
</comment>
<dbReference type="PANTHER" id="PTHR22976:SF2">
    <property type="entry name" value="BIOTIN SYNTHASE, MITOCHONDRIAL"/>
    <property type="match status" value="1"/>
</dbReference>
<dbReference type="InterPro" id="IPR058240">
    <property type="entry name" value="rSAM_sf"/>
</dbReference>
<dbReference type="SFLD" id="SFLDS00029">
    <property type="entry name" value="Radical_SAM"/>
    <property type="match status" value="1"/>
</dbReference>
<keyword evidence="11 13" id="KW-0411">Iron-sulfur</keyword>
<keyword evidence="4 13" id="KW-0004">4Fe-4S</keyword>
<dbReference type="PANTHER" id="PTHR22976">
    <property type="entry name" value="BIOTIN SYNTHASE"/>
    <property type="match status" value="1"/>
</dbReference>
<dbReference type="CDD" id="cd01335">
    <property type="entry name" value="Radical_SAM"/>
    <property type="match status" value="1"/>
</dbReference>
<evidence type="ECO:0000256" key="7">
    <source>
        <dbReference type="ARBA" id="ARBA00022714"/>
    </source>
</evidence>
<dbReference type="InterPro" id="IPR010722">
    <property type="entry name" value="BATS_dom"/>
</dbReference>
<dbReference type="Pfam" id="PF06968">
    <property type="entry name" value="BATS"/>
    <property type="match status" value="1"/>
</dbReference>
<feature type="binding site" evidence="13">
    <location>
        <position position="69"/>
    </location>
    <ligand>
        <name>[4Fe-4S] cluster</name>
        <dbReference type="ChEBI" id="CHEBI:49883"/>
        <note>4Fe-4S-S-AdoMet</note>
    </ligand>
</feature>
<name>A0ABY8MFK9_9SPIO</name>
<feature type="binding site" evidence="13">
    <location>
        <position position="204"/>
    </location>
    <ligand>
        <name>[2Fe-2S] cluster</name>
        <dbReference type="ChEBI" id="CHEBI:190135"/>
    </ligand>
</feature>
<dbReference type="EMBL" id="CP123443">
    <property type="protein sequence ID" value="WGK68716.1"/>
    <property type="molecule type" value="Genomic_DNA"/>
</dbReference>
<dbReference type="SMART" id="SM00876">
    <property type="entry name" value="BATS"/>
    <property type="match status" value="1"/>
</dbReference>
<dbReference type="SUPFAM" id="SSF102114">
    <property type="entry name" value="Radical SAM enzymes"/>
    <property type="match status" value="1"/>
</dbReference>
<comment type="pathway">
    <text evidence="1 13">Cofactor biosynthesis; biotin biosynthesis; biotin from 7,8-diaminononanoate: step 2/2.</text>
</comment>
<feature type="binding site" evidence="13">
    <location>
        <position position="76"/>
    </location>
    <ligand>
        <name>[4Fe-4S] cluster</name>
        <dbReference type="ChEBI" id="CHEBI:49883"/>
        <note>4Fe-4S-S-AdoMet</note>
    </ligand>
</feature>
<comment type="similarity">
    <text evidence="2 13">Belongs to the radical SAM superfamily. Biotin synthase family.</text>
</comment>
<keyword evidence="8 13" id="KW-0479">Metal-binding</keyword>
<evidence type="ECO:0000256" key="3">
    <source>
        <dbReference type="ARBA" id="ARBA00012236"/>
    </source>
</evidence>
<dbReference type="SFLD" id="SFLDG01278">
    <property type="entry name" value="biotin_synthase_like"/>
    <property type="match status" value="1"/>
</dbReference>
<dbReference type="Gene3D" id="3.20.20.70">
    <property type="entry name" value="Aldolase class I"/>
    <property type="match status" value="1"/>
</dbReference>
<dbReference type="SFLD" id="SFLDF00272">
    <property type="entry name" value="biotin_synthase"/>
    <property type="match status" value="1"/>
</dbReference>
<organism evidence="15 16">
    <name type="scientific">Candidatus Haliotispira prima</name>
    <dbReference type="NCBI Taxonomy" id="3034016"/>
    <lineage>
        <taxon>Bacteria</taxon>
        <taxon>Pseudomonadati</taxon>
        <taxon>Spirochaetota</taxon>
        <taxon>Spirochaetia</taxon>
        <taxon>Spirochaetales</taxon>
        <taxon>Spirochaetaceae</taxon>
        <taxon>Candidatus Haliotispira</taxon>
    </lineage>
</organism>
<dbReference type="GO" id="GO:0004076">
    <property type="term" value="F:biotin synthase activity"/>
    <property type="evidence" value="ECO:0007669"/>
    <property type="project" value="UniProtKB-EC"/>
</dbReference>
<dbReference type="Proteomes" id="UP001228690">
    <property type="component" value="Chromosome"/>
</dbReference>
<evidence type="ECO:0000313" key="15">
    <source>
        <dbReference type="EMBL" id="WGK68716.1"/>
    </source>
</evidence>
<dbReference type="RefSeq" id="WP_326926902.1">
    <property type="nucleotide sequence ID" value="NZ_CP123443.1"/>
</dbReference>
<dbReference type="PIRSF" id="PIRSF001619">
    <property type="entry name" value="Biotin_synth"/>
    <property type="match status" value="1"/>
</dbReference>
<sequence>MADILETEQDIPDKEADLLRYDRSKEESLALFELPFMGLLHQAHSLHCRFFDPNQIQLSTLLSIKSGGCSEDCGYCSQSSHHSGGVKETGLMNLTAVKEAAEKAKNLGAGRFCMGAAWRNPNDEDMPHLLEMVRTVKELGLETCMTLGMLSDEQTTQLRDAGLDYYNHNVDTSEEYYSKVVSTRSYQDRIKTLKGLQRHDIKVCTGGIIGLGETVEDRASMLCTLAALEPHPQSVPINMLVPVEGTPSALNLAARVDPFDFVRTIAVAKIMMPASRIRLSAGRTRMSQEMQALCFYAGANSIFYGDKLLTTDNQDAESDRELLAKLGMHST</sequence>
<gene>
    <name evidence="13 15" type="primary">bioB</name>
    <name evidence="15" type="ORF">P0082_09530</name>
</gene>
<evidence type="ECO:0000256" key="1">
    <source>
        <dbReference type="ARBA" id="ARBA00004942"/>
    </source>
</evidence>
<keyword evidence="9 13" id="KW-0093">Biotin biosynthesis</keyword>
<keyword evidence="16" id="KW-1185">Reference proteome</keyword>
<dbReference type="SFLD" id="SFLDG01060">
    <property type="entry name" value="BATS_domain_containing"/>
    <property type="match status" value="1"/>
</dbReference>
<feature type="binding site" evidence="13">
    <location>
        <position position="144"/>
    </location>
    <ligand>
        <name>[2Fe-2S] cluster</name>
        <dbReference type="ChEBI" id="CHEBI:190135"/>
    </ligand>
</feature>
<accession>A0ABY8MFK9</accession>
<feature type="binding site" evidence="13">
    <location>
        <position position="278"/>
    </location>
    <ligand>
        <name>[2Fe-2S] cluster</name>
        <dbReference type="ChEBI" id="CHEBI:190135"/>
    </ligand>
</feature>
<evidence type="ECO:0000256" key="10">
    <source>
        <dbReference type="ARBA" id="ARBA00023004"/>
    </source>
</evidence>
<dbReference type="EC" id="2.8.1.6" evidence="3 13"/>
<dbReference type="NCBIfam" id="TIGR00433">
    <property type="entry name" value="bioB"/>
    <property type="match status" value="1"/>
</dbReference>
<evidence type="ECO:0000256" key="6">
    <source>
        <dbReference type="ARBA" id="ARBA00022691"/>
    </source>
</evidence>
<dbReference type="InterPro" id="IPR002684">
    <property type="entry name" value="Biotin_synth/BioAB"/>
</dbReference>
<evidence type="ECO:0000256" key="11">
    <source>
        <dbReference type="ARBA" id="ARBA00023014"/>
    </source>
</evidence>
<evidence type="ECO:0000256" key="5">
    <source>
        <dbReference type="ARBA" id="ARBA00022679"/>
    </source>
</evidence>
<comment type="subunit">
    <text evidence="13">Homodimer.</text>
</comment>
<comment type="catalytic activity">
    <reaction evidence="12 13">
        <text>(4R,5S)-dethiobiotin + (sulfur carrier)-SH + 2 reduced [2Fe-2S]-[ferredoxin] + 2 S-adenosyl-L-methionine = (sulfur carrier)-H + biotin + 2 5'-deoxyadenosine + 2 L-methionine + 2 oxidized [2Fe-2S]-[ferredoxin]</text>
        <dbReference type="Rhea" id="RHEA:22060"/>
        <dbReference type="Rhea" id="RHEA-COMP:10000"/>
        <dbReference type="Rhea" id="RHEA-COMP:10001"/>
        <dbReference type="Rhea" id="RHEA-COMP:14737"/>
        <dbReference type="Rhea" id="RHEA-COMP:14739"/>
        <dbReference type="ChEBI" id="CHEBI:17319"/>
        <dbReference type="ChEBI" id="CHEBI:29917"/>
        <dbReference type="ChEBI" id="CHEBI:33737"/>
        <dbReference type="ChEBI" id="CHEBI:33738"/>
        <dbReference type="ChEBI" id="CHEBI:57586"/>
        <dbReference type="ChEBI" id="CHEBI:57844"/>
        <dbReference type="ChEBI" id="CHEBI:59789"/>
        <dbReference type="ChEBI" id="CHEBI:64428"/>
        <dbReference type="ChEBI" id="CHEBI:149473"/>
        <dbReference type="EC" id="2.8.1.6"/>
    </reaction>
</comment>
<dbReference type="InterPro" id="IPR007197">
    <property type="entry name" value="rSAM"/>
</dbReference>
<keyword evidence="7 13" id="KW-0001">2Fe-2S</keyword>
<evidence type="ECO:0000259" key="14">
    <source>
        <dbReference type="PROSITE" id="PS51918"/>
    </source>
</evidence>
<comment type="cofactor">
    <cofactor evidence="13">
        <name>[2Fe-2S] cluster</name>
        <dbReference type="ChEBI" id="CHEBI:190135"/>
    </cofactor>
    <text evidence="13">Binds 1 [2Fe-2S] cluster. The cluster is coordinated with 3 cysteines and 1 arginine.</text>
</comment>
<protein>
    <recommendedName>
        <fullName evidence="3 13">Biotin synthase</fullName>
        <ecNumber evidence="3 13">2.8.1.6</ecNumber>
    </recommendedName>
</protein>
<evidence type="ECO:0000256" key="8">
    <source>
        <dbReference type="ARBA" id="ARBA00022723"/>
    </source>
</evidence>
<feature type="domain" description="Radical SAM core" evidence="14">
    <location>
        <begin position="54"/>
        <end position="283"/>
    </location>
</feature>
<reference evidence="15 16" key="1">
    <citation type="submission" date="2023-04" db="EMBL/GenBank/DDBJ databases">
        <title>Spirochaete genome identified in red abalone sample constitutes a novel genus.</title>
        <authorList>
            <person name="Sharma S.P."/>
            <person name="Purcell C.M."/>
            <person name="Hyde J.R."/>
            <person name="Severin A.J."/>
        </authorList>
    </citation>
    <scope>NUCLEOTIDE SEQUENCE [LARGE SCALE GENOMIC DNA]</scope>
    <source>
        <strain evidence="15 16">SP-2023</strain>
    </source>
</reference>
<keyword evidence="5 13" id="KW-0808">Transferase</keyword>
<comment type="function">
    <text evidence="13">Catalyzes the conversion of dethiobiotin (DTB) to biotin by the insertion of a sulfur atom into dethiobiotin via a radical-based mechanism.</text>
</comment>